<gene>
    <name evidence="2" type="ORF">VP01_4045g1</name>
</gene>
<dbReference type="EMBL" id="LAVV01009108">
    <property type="protein sequence ID" value="KNZ51213.1"/>
    <property type="molecule type" value="Genomic_DNA"/>
</dbReference>
<dbReference type="VEuPathDB" id="FungiDB:VP01_4045g1"/>
<feature type="compositionally biased region" description="Basic and acidic residues" evidence="1">
    <location>
        <begin position="231"/>
        <end position="240"/>
    </location>
</feature>
<comment type="caution">
    <text evidence="2">The sequence shown here is derived from an EMBL/GenBank/DDBJ whole genome shotgun (WGS) entry which is preliminary data.</text>
</comment>
<name>A0A0L6URN3_9BASI</name>
<accession>A0A0L6URN3</accession>
<organism evidence="2 3">
    <name type="scientific">Puccinia sorghi</name>
    <dbReference type="NCBI Taxonomy" id="27349"/>
    <lineage>
        <taxon>Eukaryota</taxon>
        <taxon>Fungi</taxon>
        <taxon>Dikarya</taxon>
        <taxon>Basidiomycota</taxon>
        <taxon>Pucciniomycotina</taxon>
        <taxon>Pucciniomycetes</taxon>
        <taxon>Pucciniales</taxon>
        <taxon>Pucciniaceae</taxon>
        <taxon>Puccinia</taxon>
    </lineage>
</organism>
<sequence>MFLESGAEDGCCGWSWVKINIAHHHEKLDVLLEAMLVEAHERGVGPTHGACVLVEFLCVGRHSFSLAELLHYWFPLEDFVQLWLRPGCCVILHKQDGKSHFSGIGGELLEVGDSMEAIWPKNPSAVVPRVPSNGWGLASCMGLEAGVRAGFGLSLSESLLRGQPLGKFLAHHTHQLNRSWMRGSGWLQKAPWGWQRRVAGFLKGERERLGLGWRGRGVKERDQQQMSGEGTGRRDRVEESGWKRTEGRVVEGEYEQAAGKLLASEFRTCPTFFRNLMCLDSITLLYGVTVLYDLKATLKPTGLPPLPFESNFLPLILFMFKLTTGIPTGLSKLSGKATKLQYPVPEALLDTGRFESGSNGFHNGSISTFGSTIVFRLVWTVSNPFFWTRHLCATEENLQVNPSGCQPL</sequence>
<keyword evidence="3" id="KW-1185">Reference proteome</keyword>
<proteinExistence type="predicted"/>
<dbReference type="AlphaFoldDB" id="A0A0L6URN3"/>
<dbReference type="Proteomes" id="UP000037035">
    <property type="component" value="Unassembled WGS sequence"/>
</dbReference>
<feature type="region of interest" description="Disordered" evidence="1">
    <location>
        <begin position="217"/>
        <end position="240"/>
    </location>
</feature>
<evidence type="ECO:0000313" key="3">
    <source>
        <dbReference type="Proteomes" id="UP000037035"/>
    </source>
</evidence>
<reference evidence="2 3" key="1">
    <citation type="submission" date="2015-08" db="EMBL/GenBank/DDBJ databases">
        <title>Next Generation Sequencing and Analysis of the Genome of Puccinia sorghi L Schw, the Causal Agent of Maize Common Rust.</title>
        <authorList>
            <person name="Rochi L."/>
            <person name="Burguener G."/>
            <person name="Darino M."/>
            <person name="Turjanski A."/>
            <person name="Kreff E."/>
            <person name="Dieguez M.J."/>
            <person name="Sacco F."/>
        </authorList>
    </citation>
    <scope>NUCLEOTIDE SEQUENCE [LARGE SCALE GENOMIC DNA]</scope>
    <source>
        <strain evidence="2 3">RO10H11247</strain>
    </source>
</reference>
<protein>
    <submittedName>
        <fullName evidence="2">Uncharacterized protein</fullName>
    </submittedName>
</protein>
<evidence type="ECO:0000313" key="2">
    <source>
        <dbReference type="EMBL" id="KNZ51213.1"/>
    </source>
</evidence>
<evidence type="ECO:0000256" key="1">
    <source>
        <dbReference type="SAM" id="MobiDB-lite"/>
    </source>
</evidence>